<sequence>MARRQIAWGIFALVLSSALLLGPVRAEDDDGASDDDEYADASRAHLVVRKWCKEELVVQGKNVTVDIDIFNAGISTASLVKFVDKLPAEATLIEGSLVADIGKIAIGSHAKLSYVVVFNTGSIELTLPPARVTYAAETDSNDLTEGASSSMALYIMTPVQQLQRYALHAGAYASLGFAKTPADWRNMAIVVGLVGSALGANFAVKKVKSSTVNRKRAAALRELEKSE</sequence>
<dbReference type="Pfam" id="PF05753">
    <property type="entry name" value="TRAP_beta"/>
    <property type="match status" value="1"/>
</dbReference>
<feature type="signal peptide" evidence="1">
    <location>
        <begin position="1"/>
        <end position="26"/>
    </location>
</feature>
<keyword evidence="3" id="KW-1185">Reference proteome</keyword>
<evidence type="ECO:0000313" key="2">
    <source>
        <dbReference type="EMBL" id="PNH08416.1"/>
    </source>
</evidence>
<dbReference type="Proteomes" id="UP000236333">
    <property type="component" value="Unassembled WGS sequence"/>
</dbReference>
<proteinExistence type="predicted"/>
<dbReference type="EMBL" id="PGGS01000131">
    <property type="protein sequence ID" value="PNH08416.1"/>
    <property type="molecule type" value="Genomic_DNA"/>
</dbReference>
<name>A0A2J8A797_9CHLO</name>
<dbReference type="PANTHER" id="PTHR12861">
    <property type="entry name" value="TRANSLOCON-ASSOCIATED PROTEIN, BETA SUBUNIT PRECURSOR TRAP-BETA SIGNAL SEQUENCE RECEPTOR BETA SUBUNIT"/>
    <property type="match status" value="1"/>
</dbReference>
<evidence type="ECO:0000256" key="1">
    <source>
        <dbReference type="SAM" id="SignalP"/>
    </source>
</evidence>
<dbReference type="OrthoDB" id="5860827at2759"/>
<dbReference type="InterPro" id="IPR047589">
    <property type="entry name" value="DUF11_rpt"/>
</dbReference>
<dbReference type="AlphaFoldDB" id="A0A2J8A797"/>
<dbReference type="NCBIfam" id="TIGR01451">
    <property type="entry name" value="B_ant_repeat"/>
    <property type="match status" value="1"/>
</dbReference>
<dbReference type="GO" id="GO:0005783">
    <property type="term" value="C:endoplasmic reticulum"/>
    <property type="evidence" value="ECO:0007669"/>
    <property type="project" value="TreeGrafter"/>
</dbReference>
<reference evidence="2 3" key="1">
    <citation type="journal article" date="2017" name="Mol. Biol. Evol.">
        <title>The 4-celled Tetrabaena socialis nuclear genome reveals the essential components for genetic control of cell number at the origin of multicellularity in the volvocine lineage.</title>
        <authorList>
            <person name="Featherston J."/>
            <person name="Arakaki Y."/>
            <person name="Hanschen E.R."/>
            <person name="Ferris P.J."/>
            <person name="Michod R.E."/>
            <person name="Olson B.J.S.C."/>
            <person name="Nozaki H."/>
            <person name="Durand P.M."/>
        </authorList>
    </citation>
    <scope>NUCLEOTIDE SEQUENCE [LARGE SCALE GENOMIC DNA]</scope>
    <source>
        <strain evidence="2 3">NIES-571</strain>
    </source>
</reference>
<evidence type="ECO:0000313" key="3">
    <source>
        <dbReference type="Proteomes" id="UP000236333"/>
    </source>
</evidence>
<organism evidence="2 3">
    <name type="scientific">Tetrabaena socialis</name>
    <dbReference type="NCBI Taxonomy" id="47790"/>
    <lineage>
        <taxon>Eukaryota</taxon>
        <taxon>Viridiplantae</taxon>
        <taxon>Chlorophyta</taxon>
        <taxon>core chlorophytes</taxon>
        <taxon>Chlorophyceae</taxon>
        <taxon>CS clade</taxon>
        <taxon>Chlamydomonadales</taxon>
        <taxon>Tetrabaenaceae</taxon>
        <taxon>Tetrabaena</taxon>
    </lineage>
</organism>
<feature type="chain" id="PRO_5014392916" description="Translocon-associated protein subunit beta" evidence="1">
    <location>
        <begin position="27"/>
        <end position="227"/>
    </location>
</feature>
<accession>A0A2J8A797</accession>
<evidence type="ECO:0008006" key="4">
    <source>
        <dbReference type="Google" id="ProtNLM"/>
    </source>
</evidence>
<dbReference type="PANTHER" id="PTHR12861:SF3">
    <property type="entry name" value="TRANSLOCON-ASSOCIATED PROTEIN SUBUNIT BETA"/>
    <property type="match status" value="1"/>
</dbReference>
<protein>
    <recommendedName>
        <fullName evidence="4">Translocon-associated protein subunit beta</fullName>
    </recommendedName>
</protein>
<comment type="caution">
    <text evidence="2">The sequence shown here is derived from an EMBL/GenBank/DDBJ whole genome shotgun (WGS) entry which is preliminary data.</text>
</comment>
<keyword evidence="1" id="KW-0732">Signal</keyword>
<gene>
    <name evidence="2" type="ORF">TSOC_005021</name>
</gene>